<evidence type="ECO:0000256" key="1">
    <source>
        <dbReference type="ARBA" id="ARBA00002734"/>
    </source>
</evidence>
<evidence type="ECO:0000256" key="2">
    <source>
        <dbReference type="ARBA" id="ARBA00004496"/>
    </source>
</evidence>
<keyword evidence="8 17" id="KW-0436">Ligase</keyword>
<evidence type="ECO:0000256" key="9">
    <source>
        <dbReference type="ARBA" id="ARBA00022741"/>
    </source>
</evidence>
<comment type="pathway">
    <text evidence="3 17 18">Cell wall biogenesis; peptidoglycan biosynthesis.</text>
</comment>
<dbReference type="HAMAP" id="MF_00639">
    <property type="entry name" value="MurD"/>
    <property type="match status" value="1"/>
</dbReference>
<dbReference type="NCBIfam" id="TIGR01087">
    <property type="entry name" value="murD"/>
    <property type="match status" value="1"/>
</dbReference>
<dbReference type="GO" id="GO:0009252">
    <property type="term" value="P:peptidoglycan biosynthetic process"/>
    <property type="evidence" value="ECO:0007669"/>
    <property type="project" value="UniProtKB-UniRule"/>
</dbReference>
<dbReference type="GO" id="GO:0008764">
    <property type="term" value="F:UDP-N-acetylmuramoylalanine-D-glutamate ligase activity"/>
    <property type="evidence" value="ECO:0007669"/>
    <property type="project" value="UniProtKB-UniRule"/>
</dbReference>
<evidence type="ECO:0000256" key="18">
    <source>
        <dbReference type="RuleBase" id="RU003664"/>
    </source>
</evidence>
<dbReference type="PANTHER" id="PTHR43692:SF1">
    <property type="entry name" value="UDP-N-ACETYLMURAMOYLALANINE--D-GLUTAMATE LIGASE"/>
    <property type="match status" value="1"/>
</dbReference>
<dbReference type="AlphaFoldDB" id="A0A4P8Y033"/>
<evidence type="ECO:0000256" key="8">
    <source>
        <dbReference type="ARBA" id="ARBA00022598"/>
    </source>
</evidence>
<dbReference type="InterPro" id="IPR013221">
    <property type="entry name" value="Mur_ligase_cen"/>
</dbReference>
<evidence type="ECO:0000256" key="10">
    <source>
        <dbReference type="ARBA" id="ARBA00022840"/>
    </source>
</evidence>
<evidence type="ECO:0000256" key="4">
    <source>
        <dbReference type="ARBA" id="ARBA00010416"/>
    </source>
</evidence>
<evidence type="ECO:0000256" key="5">
    <source>
        <dbReference type="ARBA" id="ARBA00012212"/>
    </source>
</evidence>
<keyword evidence="10 17" id="KW-0067">ATP-binding</keyword>
<protein>
    <recommendedName>
        <fullName evidence="6 17">UDP-N-acetylmuramoylalanine--D-glutamate ligase</fullName>
        <ecNumber evidence="5 17">6.3.2.9</ecNumber>
    </recommendedName>
    <alternativeName>
        <fullName evidence="15 17">D-glutamic acid-adding enzyme</fullName>
    </alternativeName>
    <alternativeName>
        <fullName evidence="14 17">UDP-N-acetylmuramoyl-L-alanyl-D-glutamate synthetase</fullName>
    </alternativeName>
</protein>
<keyword evidence="17 18" id="KW-0131">Cell cycle</keyword>
<dbReference type="EMBL" id="CP039381">
    <property type="protein sequence ID" value="QCT07869.1"/>
    <property type="molecule type" value="Genomic_DNA"/>
</dbReference>
<organism evidence="21 22">
    <name type="scientific">Ruminococcus bovis</name>
    <dbReference type="NCBI Taxonomy" id="2564099"/>
    <lineage>
        <taxon>Bacteria</taxon>
        <taxon>Bacillati</taxon>
        <taxon>Bacillota</taxon>
        <taxon>Clostridia</taxon>
        <taxon>Eubacteriales</taxon>
        <taxon>Oscillospiraceae</taxon>
        <taxon>Ruminococcus</taxon>
    </lineage>
</organism>
<dbReference type="Gene3D" id="3.40.50.720">
    <property type="entry name" value="NAD(P)-binding Rossmann-like Domain"/>
    <property type="match status" value="1"/>
</dbReference>
<comment type="subcellular location">
    <subcellularLocation>
        <location evidence="2 17 18">Cytoplasm</location>
    </subcellularLocation>
</comment>
<dbReference type="Gene3D" id="3.40.1190.10">
    <property type="entry name" value="Mur-like, catalytic domain"/>
    <property type="match status" value="1"/>
</dbReference>
<keyword evidence="7 17" id="KW-0963">Cytoplasm</keyword>
<evidence type="ECO:0000256" key="12">
    <source>
        <dbReference type="ARBA" id="ARBA00022984"/>
    </source>
</evidence>
<dbReference type="GO" id="GO:0008360">
    <property type="term" value="P:regulation of cell shape"/>
    <property type="evidence" value="ECO:0007669"/>
    <property type="project" value="UniProtKB-KW"/>
</dbReference>
<dbReference type="GO" id="GO:0005524">
    <property type="term" value="F:ATP binding"/>
    <property type="evidence" value="ECO:0007669"/>
    <property type="project" value="UniProtKB-UniRule"/>
</dbReference>
<comment type="function">
    <text evidence="1 17 18">Cell wall formation. Catalyzes the addition of glutamate to the nucleotide precursor UDP-N-acetylmuramoyl-L-alanine (UMA).</text>
</comment>
<evidence type="ECO:0000256" key="3">
    <source>
        <dbReference type="ARBA" id="ARBA00004752"/>
    </source>
</evidence>
<evidence type="ECO:0000259" key="19">
    <source>
        <dbReference type="Pfam" id="PF02875"/>
    </source>
</evidence>
<dbReference type="PANTHER" id="PTHR43692">
    <property type="entry name" value="UDP-N-ACETYLMURAMOYLALANINE--D-GLUTAMATE LIGASE"/>
    <property type="match status" value="1"/>
</dbReference>
<evidence type="ECO:0000313" key="21">
    <source>
        <dbReference type="EMBL" id="QCT07869.1"/>
    </source>
</evidence>
<dbReference type="UniPathway" id="UPA00219"/>
<evidence type="ECO:0000256" key="15">
    <source>
        <dbReference type="ARBA" id="ARBA00032324"/>
    </source>
</evidence>
<keyword evidence="11 17" id="KW-0133">Cell shape</keyword>
<dbReference type="InterPro" id="IPR005762">
    <property type="entry name" value="MurD"/>
</dbReference>
<dbReference type="InterPro" id="IPR036565">
    <property type="entry name" value="Mur-like_cat_sf"/>
</dbReference>
<evidence type="ECO:0000313" key="22">
    <source>
        <dbReference type="Proteomes" id="UP000301475"/>
    </source>
</evidence>
<gene>
    <name evidence="17" type="primary">murD</name>
    <name evidence="21" type="ORF">E5Z56_11110</name>
</gene>
<dbReference type="Pfam" id="PF02875">
    <property type="entry name" value="Mur_ligase_C"/>
    <property type="match status" value="1"/>
</dbReference>
<dbReference type="SUPFAM" id="SSF53244">
    <property type="entry name" value="MurD-like peptide ligases, peptide-binding domain"/>
    <property type="match status" value="1"/>
</dbReference>
<dbReference type="GO" id="GO:0005737">
    <property type="term" value="C:cytoplasm"/>
    <property type="evidence" value="ECO:0007669"/>
    <property type="project" value="UniProtKB-SubCell"/>
</dbReference>
<dbReference type="SUPFAM" id="SSF51984">
    <property type="entry name" value="MurCD N-terminal domain"/>
    <property type="match status" value="1"/>
</dbReference>
<dbReference type="KEGG" id="ruj:E5Z56_11110"/>
<evidence type="ECO:0000256" key="14">
    <source>
        <dbReference type="ARBA" id="ARBA00030398"/>
    </source>
</evidence>
<dbReference type="Gene3D" id="3.90.190.20">
    <property type="entry name" value="Mur ligase, C-terminal domain"/>
    <property type="match status" value="1"/>
</dbReference>
<name>A0A4P8Y033_9FIRM</name>
<evidence type="ECO:0000256" key="16">
    <source>
        <dbReference type="ARBA" id="ARBA00047632"/>
    </source>
</evidence>
<dbReference type="Proteomes" id="UP000301475">
    <property type="component" value="Chromosome"/>
</dbReference>
<dbReference type="RefSeq" id="WP_138157847.1">
    <property type="nucleotide sequence ID" value="NZ_CP039381.1"/>
</dbReference>
<dbReference type="OrthoDB" id="9809796at2"/>
<feature type="binding site" evidence="17">
    <location>
        <begin position="122"/>
        <end position="128"/>
    </location>
    <ligand>
        <name>ATP</name>
        <dbReference type="ChEBI" id="CHEBI:30616"/>
    </ligand>
</feature>
<evidence type="ECO:0000256" key="13">
    <source>
        <dbReference type="ARBA" id="ARBA00023316"/>
    </source>
</evidence>
<evidence type="ECO:0000256" key="7">
    <source>
        <dbReference type="ARBA" id="ARBA00022490"/>
    </source>
</evidence>
<feature type="domain" description="Mur ligase central" evidence="20">
    <location>
        <begin position="120"/>
        <end position="296"/>
    </location>
</feature>
<dbReference type="GO" id="GO:0071555">
    <property type="term" value="P:cell wall organization"/>
    <property type="evidence" value="ECO:0007669"/>
    <property type="project" value="UniProtKB-KW"/>
</dbReference>
<keyword evidence="13 17" id="KW-0961">Cell wall biogenesis/degradation</keyword>
<sequence>MTKIDNFFESIKDKKVAFCGLGISNFPVMEMFVNKGIDVTACDRRNFEDLGDNAKKAEELGVKLSLGDNYLKNLDVDIVFRTPGMKYYMDELVEMRNRGVVVTSEMELFFELANCHIIAVTGSDGKTTTTSIVSEFLKAAGKKVFLGGNIGKPLLPEIESITKDDYAVVELSSFQLISMKESPEIAIVTNVSPNHLDIHKDMQEYVDAKKNILLHQNAFSKTVLNLDNEISNSFSSEVRGQLVKFSRRNTVTNGAYLKDNKIVYSDYGKETEIIDIKDIFIPGMHNVENYMAAISAVWGIVDVDTIVKVAKTFQGVEHRAEFVREFNGVKYYNDSIASSPTRTASGTLSLYDEKIIIIAGGYDKNLNYDELGEVICKKVKILILMGNTADKIETSTKKAPSYSEGNPVIYRVSNMEEAVKKASEVAVKGDIVSLSPASASFDLYKNFMERGIHFKNLVKELK</sequence>
<reference evidence="21 22" key="1">
    <citation type="submission" date="2019-04" db="EMBL/GenBank/DDBJ databases">
        <authorList>
            <person name="Embree M."/>
            <person name="Gaffney J.R."/>
        </authorList>
    </citation>
    <scope>NUCLEOTIDE SEQUENCE [LARGE SCALE GENOMIC DNA]</scope>
    <source>
        <strain evidence="21 22">JE7A12</strain>
    </source>
</reference>
<dbReference type="InterPro" id="IPR036615">
    <property type="entry name" value="Mur_ligase_C_dom_sf"/>
</dbReference>
<comment type="similarity">
    <text evidence="4 17">Belongs to the MurCDEF family.</text>
</comment>
<comment type="catalytic activity">
    <reaction evidence="16 17 18">
        <text>UDP-N-acetyl-alpha-D-muramoyl-L-alanine + D-glutamate + ATP = UDP-N-acetyl-alpha-D-muramoyl-L-alanyl-D-glutamate + ADP + phosphate + H(+)</text>
        <dbReference type="Rhea" id="RHEA:16429"/>
        <dbReference type="ChEBI" id="CHEBI:15378"/>
        <dbReference type="ChEBI" id="CHEBI:29986"/>
        <dbReference type="ChEBI" id="CHEBI:30616"/>
        <dbReference type="ChEBI" id="CHEBI:43474"/>
        <dbReference type="ChEBI" id="CHEBI:83898"/>
        <dbReference type="ChEBI" id="CHEBI:83900"/>
        <dbReference type="ChEBI" id="CHEBI:456216"/>
        <dbReference type="EC" id="6.3.2.9"/>
    </reaction>
</comment>
<dbReference type="GO" id="GO:0051301">
    <property type="term" value="P:cell division"/>
    <property type="evidence" value="ECO:0007669"/>
    <property type="project" value="UniProtKB-KW"/>
</dbReference>
<keyword evidence="17 18" id="KW-0132">Cell division</keyword>
<dbReference type="InterPro" id="IPR004101">
    <property type="entry name" value="Mur_ligase_C"/>
</dbReference>
<proteinExistence type="inferred from homology"/>
<dbReference type="Pfam" id="PF08245">
    <property type="entry name" value="Mur_ligase_M"/>
    <property type="match status" value="1"/>
</dbReference>
<evidence type="ECO:0000256" key="11">
    <source>
        <dbReference type="ARBA" id="ARBA00022960"/>
    </source>
</evidence>
<keyword evidence="12 17" id="KW-0573">Peptidoglycan synthesis</keyword>
<dbReference type="SUPFAM" id="SSF53623">
    <property type="entry name" value="MurD-like peptide ligases, catalytic domain"/>
    <property type="match status" value="1"/>
</dbReference>
<keyword evidence="9 17" id="KW-0547">Nucleotide-binding</keyword>
<evidence type="ECO:0000256" key="17">
    <source>
        <dbReference type="HAMAP-Rule" id="MF_00639"/>
    </source>
</evidence>
<keyword evidence="22" id="KW-1185">Reference proteome</keyword>
<evidence type="ECO:0000259" key="20">
    <source>
        <dbReference type="Pfam" id="PF08245"/>
    </source>
</evidence>
<accession>A0A4P8Y033</accession>
<evidence type="ECO:0000256" key="6">
    <source>
        <dbReference type="ARBA" id="ARBA00015655"/>
    </source>
</evidence>
<dbReference type="EC" id="6.3.2.9" evidence="5 17"/>
<feature type="domain" description="Mur ligase C-terminal" evidence="19">
    <location>
        <begin position="318"/>
        <end position="437"/>
    </location>
</feature>